<organism evidence="1">
    <name type="scientific">Anguilla anguilla</name>
    <name type="common">European freshwater eel</name>
    <name type="synonym">Muraena anguilla</name>
    <dbReference type="NCBI Taxonomy" id="7936"/>
    <lineage>
        <taxon>Eukaryota</taxon>
        <taxon>Metazoa</taxon>
        <taxon>Chordata</taxon>
        <taxon>Craniata</taxon>
        <taxon>Vertebrata</taxon>
        <taxon>Euteleostomi</taxon>
        <taxon>Actinopterygii</taxon>
        <taxon>Neopterygii</taxon>
        <taxon>Teleostei</taxon>
        <taxon>Anguilliformes</taxon>
        <taxon>Anguillidae</taxon>
        <taxon>Anguilla</taxon>
    </lineage>
</organism>
<reference evidence="1" key="1">
    <citation type="submission" date="2014-11" db="EMBL/GenBank/DDBJ databases">
        <authorList>
            <person name="Amaro Gonzalez C."/>
        </authorList>
    </citation>
    <scope>NUCLEOTIDE SEQUENCE</scope>
</reference>
<dbReference type="AlphaFoldDB" id="A0A0E9TIV5"/>
<reference evidence="1" key="2">
    <citation type="journal article" date="2015" name="Fish Shellfish Immunol.">
        <title>Early steps in the European eel (Anguilla anguilla)-Vibrio vulnificus interaction in the gills: Role of the RtxA13 toxin.</title>
        <authorList>
            <person name="Callol A."/>
            <person name="Pajuelo D."/>
            <person name="Ebbesson L."/>
            <person name="Teles M."/>
            <person name="MacKenzie S."/>
            <person name="Amaro C."/>
        </authorList>
    </citation>
    <scope>NUCLEOTIDE SEQUENCE</scope>
</reference>
<evidence type="ECO:0000313" key="1">
    <source>
        <dbReference type="EMBL" id="JAH52810.1"/>
    </source>
</evidence>
<protein>
    <submittedName>
        <fullName evidence="1">Uncharacterized protein</fullName>
    </submittedName>
</protein>
<dbReference type="EMBL" id="GBXM01055767">
    <property type="protein sequence ID" value="JAH52810.1"/>
    <property type="molecule type" value="Transcribed_RNA"/>
</dbReference>
<name>A0A0E9TIV5_ANGAN</name>
<accession>A0A0E9TIV5</accession>
<sequence>MPVSCAVRFLMVIRNCLLEGSSLIWVLSSLSLF</sequence>
<proteinExistence type="predicted"/>